<dbReference type="HOGENOM" id="CLU_007383_9_8_1"/>
<dbReference type="SUPFAM" id="SSF51735">
    <property type="entry name" value="NAD(P)-binding Rossmann-fold domains"/>
    <property type="match status" value="2"/>
</dbReference>
<dbReference type="GO" id="GO:0050832">
    <property type="term" value="P:defense response to fungus"/>
    <property type="evidence" value="ECO:0007669"/>
    <property type="project" value="UniProtKB-ARBA"/>
</dbReference>
<dbReference type="InterPro" id="IPR001509">
    <property type="entry name" value="Epimerase_deHydtase"/>
</dbReference>
<dbReference type="GO" id="GO:0009407">
    <property type="term" value="P:toxin catabolic process"/>
    <property type="evidence" value="ECO:0007669"/>
    <property type="project" value="UniProtKB-ARBA"/>
</dbReference>
<name>A0A0E0I3C6_ORYNI</name>
<dbReference type="FunFam" id="3.40.50.720:FF:000409">
    <property type="entry name" value="NADPH HC toxin reductase"/>
    <property type="match status" value="2"/>
</dbReference>
<evidence type="ECO:0000256" key="1">
    <source>
        <dbReference type="ARBA" id="ARBA00007637"/>
    </source>
</evidence>
<dbReference type="PANTHER" id="PTHR10366:SF696">
    <property type="entry name" value="OS07G0601900 PROTEIN"/>
    <property type="match status" value="1"/>
</dbReference>
<dbReference type="OMA" id="DICEAHV"/>
<dbReference type="InterPro" id="IPR036291">
    <property type="entry name" value="NAD(P)-bd_dom_sf"/>
</dbReference>
<dbReference type="CDD" id="cd08958">
    <property type="entry name" value="FR_SDR_e"/>
    <property type="match status" value="1"/>
</dbReference>
<dbReference type="Gramene" id="ONIVA07G19910.1">
    <property type="protein sequence ID" value="ONIVA07G19910.1"/>
    <property type="gene ID" value="ONIVA07G19910"/>
</dbReference>
<keyword evidence="5" id="KW-1185">Reference proteome</keyword>
<dbReference type="Gene3D" id="3.40.50.720">
    <property type="entry name" value="NAD(P)-binding Rossmann-like Domain"/>
    <property type="match status" value="2"/>
</dbReference>
<feature type="domain" description="NAD-dependent epimerase/dehydratase" evidence="3">
    <location>
        <begin position="328"/>
        <end position="583"/>
    </location>
</feature>
<comment type="similarity">
    <text evidence="1">Belongs to the NAD(P)-dependent epimerase/dehydratase family.</text>
</comment>
<dbReference type="GO" id="GO:0016616">
    <property type="term" value="F:oxidoreductase activity, acting on the CH-OH group of donors, NAD or NADP as acceptor"/>
    <property type="evidence" value="ECO:0007669"/>
    <property type="project" value="TreeGrafter"/>
</dbReference>
<dbReference type="EnsemblPlants" id="ONIVA07G19910.1">
    <property type="protein sequence ID" value="ONIVA07G19910.1"/>
    <property type="gene ID" value="ONIVA07G19910"/>
</dbReference>
<dbReference type="STRING" id="4536.A0A0E0I3C6"/>
<dbReference type="PANTHER" id="PTHR10366">
    <property type="entry name" value="NAD DEPENDENT EPIMERASE/DEHYDRATASE"/>
    <property type="match status" value="1"/>
</dbReference>
<accession>A0A0E0I3C6</accession>
<sequence>MSRVCVTGAAGYIATWLVKKLLGRGCVVHATLRDLGDEKKTALLRRMPGAAERLVLFEADMYDAATFEPAIAGCEFVFLLATPLQHDPTSTKYKNNTEAAVDAMRVILQQCERSKTVRRVIHTASVTAASPLREDHSGGYKDFINESCWSPLNLTYDFTNAHLNGYVSSKSLSEKELLSYNSSSSPSPAFEVVTLACALVGGDTLQPCLWSSIPVIVSPLTGDELYHNALKFMQALLGSVPLAHIDDVCDAHVFCMDQPSIAGRFLCAAGYPNMKDYIDRFAAKVIGKGVRVQADTKKLVDLGFKYKYGVEETLDCSKREREREMSRVCVTGASGYIAAYLVKKLLERGCVVHGTLRNLGDEKKTAPLRELPGAAERLVLFEADMYDADTFEPAIAGCEFVFLVATPLHHDPTSTKYKNTAEATTDAMRIILNQCERSRTVRRVIHTGSVTAASPLREDGSGGGYKDFINESCWSPPNLTCDFTNDYLDGYVSSKTLSEKELLSYNGSSPSPAFEVVTLACAVVGGDTLQPCPWSSIPVILAPLTGDEPYHNSLKFLQALLGSVPLVHIEDACDAHVFFMDQPSIAGRFLCAAGYPNMKDCVDHFAAKFPDIEIKLKEVIGEGVRVQADTNKLVDLGFKYRYGVEETLDSSVECAKRLGEL</sequence>
<organism evidence="4">
    <name type="scientific">Oryza nivara</name>
    <name type="common">Indian wild rice</name>
    <name type="synonym">Oryza sativa f. spontanea</name>
    <dbReference type="NCBI Taxonomy" id="4536"/>
    <lineage>
        <taxon>Eukaryota</taxon>
        <taxon>Viridiplantae</taxon>
        <taxon>Streptophyta</taxon>
        <taxon>Embryophyta</taxon>
        <taxon>Tracheophyta</taxon>
        <taxon>Spermatophyta</taxon>
        <taxon>Magnoliopsida</taxon>
        <taxon>Liliopsida</taxon>
        <taxon>Poales</taxon>
        <taxon>Poaceae</taxon>
        <taxon>BOP clade</taxon>
        <taxon>Oryzoideae</taxon>
        <taxon>Oryzeae</taxon>
        <taxon>Oryzinae</taxon>
        <taxon>Oryza</taxon>
    </lineage>
</organism>
<dbReference type="Proteomes" id="UP000006591">
    <property type="component" value="Chromosome 7"/>
</dbReference>
<dbReference type="InterPro" id="IPR050425">
    <property type="entry name" value="NAD(P)_dehydrat-like"/>
</dbReference>
<dbReference type="AlphaFoldDB" id="A0A0E0I3C6"/>
<reference evidence="4" key="1">
    <citation type="submission" date="2015-04" db="UniProtKB">
        <authorList>
            <consortium name="EnsemblPlants"/>
        </authorList>
    </citation>
    <scope>IDENTIFICATION</scope>
    <source>
        <strain evidence="4">SL10</strain>
    </source>
</reference>
<keyword evidence="2" id="KW-0560">Oxidoreductase</keyword>
<proteinExistence type="inferred from homology"/>
<dbReference type="eggNOG" id="KOG1502">
    <property type="taxonomic scope" value="Eukaryota"/>
</dbReference>
<evidence type="ECO:0000313" key="5">
    <source>
        <dbReference type="Proteomes" id="UP000006591"/>
    </source>
</evidence>
<dbReference type="Pfam" id="PF01370">
    <property type="entry name" value="Epimerase"/>
    <property type="match status" value="2"/>
</dbReference>
<reference evidence="4" key="2">
    <citation type="submission" date="2018-04" db="EMBL/GenBank/DDBJ databases">
        <title>OnivRS2 (Oryza nivara Reference Sequence Version 2).</title>
        <authorList>
            <person name="Zhang J."/>
            <person name="Kudrna D."/>
            <person name="Lee S."/>
            <person name="Talag J."/>
            <person name="Rajasekar S."/>
            <person name="Welchert J."/>
            <person name="Hsing Y.-I."/>
            <person name="Wing R.A."/>
        </authorList>
    </citation>
    <scope>NUCLEOTIDE SEQUENCE [LARGE SCALE GENOMIC DNA]</scope>
    <source>
        <strain evidence="4">SL10</strain>
    </source>
</reference>
<evidence type="ECO:0000259" key="3">
    <source>
        <dbReference type="Pfam" id="PF01370"/>
    </source>
</evidence>
<evidence type="ECO:0000256" key="2">
    <source>
        <dbReference type="ARBA" id="ARBA00023002"/>
    </source>
</evidence>
<evidence type="ECO:0000313" key="4">
    <source>
        <dbReference type="EnsemblPlants" id="ONIVA07G19910.1"/>
    </source>
</evidence>
<feature type="domain" description="NAD-dependent epimerase/dehydratase" evidence="3">
    <location>
        <begin position="4"/>
        <end position="259"/>
    </location>
</feature>
<protein>
    <recommendedName>
        <fullName evidence="3">NAD-dependent epimerase/dehydratase domain-containing protein</fullName>
    </recommendedName>
</protein>